<feature type="transmembrane region" description="Helical" evidence="1">
    <location>
        <begin position="913"/>
        <end position="936"/>
    </location>
</feature>
<feature type="transmembrane region" description="Helical" evidence="1">
    <location>
        <begin position="854"/>
        <end position="874"/>
    </location>
</feature>
<accession>A0A1Y1VWW7</accession>
<reference evidence="4 5" key="2">
    <citation type="submission" date="2016-08" db="EMBL/GenBank/DDBJ databases">
        <title>Pervasive Adenine N6-methylation of Active Genes in Fungi.</title>
        <authorList>
            <consortium name="DOE Joint Genome Institute"/>
            <person name="Mondo S.J."/>
            <person name="Dannebaum R.O."/>
            <person name="Kuo R.C."/>
            <person name="Labutti K."/>
            <person name="Haridas S."/>
            <person name="Kuo A."/>
            <person name="Salamov A."/>
            <person name="Ahrendt S.R."/>
            <person name="Lipzen A."/>
            <person name="Sullivan W."/>
            <person name="Andreopoulos W.B."/>
            <person name="Clum A."/>
            <person name="Lindquist E."/>
            <person name="Daum C."/>
            <person name="Ramamoorthy G.K."/>
            <person name="Gryganskyi A."/>
            <person name="Culley D."/>
            <person name="Magnuson J.K."/>
            <person name="James T.Y."/>
            <person name="O'Malley M.A."/>
            <person name="Stajich J.E."/>
            <person name="Spatafora J.W."/>
            <person name="Visel A."/>
            <person name="Grigoriev I.V."/>
        </authorList>
    </citation>
    <scope>NUCLEOTIDE SEQUENCE [LARGE SCALE GENOMIC DNA]</scope>
    <source>
        <strain evidence="4 5">S4</strain>
    </source>
</reference>
<dbReference type="PANTHER" id="PTHR11319">
    <property type="entry name" value="G PROTEIN-COUPLED RECEPTOR-RELATED"/>
    <property type="match status" value="1"/>
</dbReference>
<feature type="transmembrane region" description="Helical" evidence="1">
    <location>
        <begin position="805"/>
        <end position="826"/>
    </location>
</feature>
<keyword evidence="5" id="KW-1185">Reference proteome</keyword>
<dbReference type="OrthoDB" id="2155651at2759"/>
<feature type="transmembrane region" description="Helical" evidence="1">
    <location>
        <begin position="886"/>
        <end position="907"/>
    </location>
</feature>
<evidence type="ECO:0000313" key="4">
    <source>
        <dbReference type="EMBL" id="ORX65789.1"/>
    </source>
</evidence>
<evidence type="ECO:0000313" key="5">
    <source>
        <dbReference type="Proteomes" id="UP000193944"/>
    </source>
</evidence>
<evidence type="ECO:0000256" key="1">
    <source>
        <dbReference type="SAM" id="Phobius"/>
    </source>
</evidence>
<name>A0A1Y1VWW7_9FUNG</name>
<keyword evidence="1" id="KW-0472">Membrane</keyword>
<keyword evidence="1" id="KW-0812">Transmembrane</keyword>
<feature type="domain" description="EGF-like" evidence="2 3">
    <location>
        <begin position="599"/>
        <end position="610"/>
    </location>
</feature>
<dbReference type="Proteomes" id="UP000193944">
    <property type="component" value="Unassembled WGS sequence"/>
</dbReference>
<proteinExistence type="predicted"/>
<feature type="transmembrane region" description="Helical" evidence="1">
    <location>
        <begin position="625"/>
        <end position="643"/>
    </location>
</feature>
<organism evidence="4 5">
    <name type="scientific">Anaeromyces robustus</name>
    <dbReference type="NCBI Taxonomy" id="1754192"/>
    <lineage>
        <taxon>Eukaryota</taxon>
        <taxon>Fungi</taxon>
        <taxon>Fungi incertae sedis</taxon>
        <taxon>Chytridiomycota</taxon>
        <taxon>Chytridiomycota incertae sedis</taxon>
        <taxon>Neocallimastigomycetes</taxon>
        <taxon>Neocallimastigales</taxon>
        <taxon>Neocallimastigaceae</taxon>
        <taxon>Anaeromyces</taxon>
    </lineage>
</organism>
<dbReference type="EMBL" id="MCFG01000453">
    <property type="protein sequence ID" value="ORX65789.1"/>
    <property type="molecule type" value="Genomic_DNA"/>
</dbReference>
<reference evidence="4 5" key="1">
    <citation type="submission" date="2016-08" db="EMBL/GenBank/DDBJ databases">
        <title>A Parts List for Fungal Cellulosomes Revealed by Comparative Genomics.</title>
        <authorList>
            <consortium name="DOE Joint Genome Institute"/>
            <person name="Haitjema C.H."/>
            <person name="Gilmore S.P."/>
            <person name="Henske J.K."/>
            <person name="Solomon K.V."/>
            <person name="De Groot R."/>
            <person name="Kuo A."/>
            <person name="Mondo S.J."/>
            <person name="Salamov A.A."/>
            <person name="Labutti K."/>
            <person name="Zhao Z."/>
            <person name="Chiniquy J."/>
            <person name="Barry K."/>
            <person name="Brewer H.M."/>
            <person name="Purvine S.O."/>
            <person name="Wright A.T."/>
            <person name="Boxma B."/>
            <person name="Van Alen T."/>
            <person name="Hackstein J.H."/>
            <person name="Baker S.E."/>
            <person name="Grigoriev I.V."/>
            <person name="O'Malley M.A."/>
        </authorList>
    </citation>
    <scope>NUCLEOTIDE SEQUENCE [LARGE SCALE GENOMIC DNA]</scope>
    <source>
        <strain evidence="4 5">S4</strain>
    </source>
</reference>
<sequence length="1018" mass="117762">MIKNSIFKDINVHLNRPLFNIYESHIEIYNSIFENCFTDYGHLIYLKTIDHNRYKENDYMIIKDSTFNNISSLINGYNNHLKVFNCNFNNIKNRASSPVILDTHYSSVYITNSNFHDIISLGSGLFNENSDYIITDTIFTNITTNSKSMISTTYKNLYLENCSFLNILCNGDNEDSSLIDFISSDYGNILELTNIVIKDSKSNGDFILIKGSKSISKIFKSKIDNIFSYGSFIKDLSLSSELHLNDTLISNYKNINKSICGIISYYNNINITINNSIFTNNTVRNNGGLLCISSIENMNIDITSSIFENNQAINGGAIYLNKDSNNNNNKNNIKLNNNVEIDRSISVHDTTFINNKAKYFGGVVYLDCDNINLSNFKNVSFIGNNAYAGGLLYINNNNNNNNTLFDPSSDKTLKLLNNTSESHGDHFATGPYRTNLINNESYEINVKSGEIISLDFVLVDKFNHVVKDISKYYSNIILDINNNINNVKISGNVGYFTAGLCKFNAFKVYTQNVTNNIYFNLTLESDDRNIFFNNGNLKMNIMECDDEQIKIRTKDNYFYCEKPICNGECANVDINDNNSTFVCVKGDIENVNSVKYNSCQCVLGYTGDKCQYMDYVLINYQLNRGLSFSLAFIVVFIIIFITVNKEEKIIKDTGFLKCELTLLGILLYFISQIFDTFSNYSNCALNFLLKHSGILLIYVMFFTYIYTGYELGMDYKELERLNLNIFKSETNICNNEEIRVQTKNKRQTIRESILFNIEKELNNFGTNHDNDNKKKKSTSKVSVDKKSDMEILSNLNKNVFEVHNICMEVTIMYFITCIIILFSVIICKYKDIKYYQELDGKWRYQCSLTNMENIMNLFEFIIIIYLIVLFIRVLHYTYVFKVLRYIGYSSIIWITMGPLPNLISYLSLYDDNYSYNLFNTLINSLCYSFILILFVWDKIYFISQKEGNNVDKYFYSLKCEECLIHKSYLCGCNKSNSEYDVIEKYINFYKYCSQIIVYSSGKLMYIRMESKNQLKFTI</sequence>
<gene>
    <name evidence="4" type="ORF">BCR32DRAFT_250582</name>
</gene>
<protein>
    <recommendedName>
        <fullName evidence="2 3">EGF-like domain-containing protein</fullName>
    </recommendedName>
</protein>
<keyword evidence="1" id="KW-1133">Transmembrane helix</keyword>
<dbReference type="PANTHER" id="PTHR11319:SF35">
    <property type="entry name" value="OUTER MEMBRANE PROTEIN PMPC-RELATED"/>
    <property type="match status" value="1"/>
</dbReference>
<dbReference type="AlphaFoldDB" id="A0A1Y1VWW7"/>
<evidence type="ECO:0000259" key="2">
    <source>
        <dbReference type="PROSITE" id="PS00022"/>
    </source>
</evidence>
<feature type="transmembrane region" description="Helical" evidence="1">
    <location>
        <begin position="655"/>
        <end position="674"/>
    </location>
</feature>
<dbReference type="InterPro" id="IPR000742">
    <property type="entry name" value="EGF"/>
</dbReference>
<dbReference type="PROSITE" id="PS01186">
    <property type="entry name" value="EGF_2"/>
    <property type="match status" value="1"/>
</dbReference>
<feature type="transmembrane region" description="Helical" evidence="1">
    <location>
        <begin position="694"/>
        <end position="712"/>
    </location>
</feature>
<dbReference type="PROSITE" id="PS00022">
    <property type="entry name" value="EGF_1"/>
    <property type="match status" value="1"/>
</dbReference>
<evidence type="ECO:0000259" key="3">
    <source>
        <dbReference type="PROSITE" id="PS01186"/>
    </source>
</evidence>
<comment type="caution">
    <text evidence="4">The sequence shown here is derived from an EMBL/GenBank/DDBJ whole genome shotgun (WGS) entry which is preliminary data.</text>
</comment>